<evidence type="ECO:0000313" key="3">
    <source>
        <dbReference type="Proteomes" id="UP000230069"/>
    </source>
</evidence>
<keyword evidence="1" id="KW-0812">Transmembrane</keyword>
<gene>
    <name evidence="2" type="ORF">AQUCO_00901009v1</name>
</gene>
<dbReference type="Proteomes" id="UP000230069">
    <property type="component" value="Unassembled WGS sequence"/>
</dbReference>
<evidence type="ECO:0000256" key="1">
    <source>
        <dbReference type="SAM" id="Phobius"/>
    </source>
</evidence>
<keyword evidence="1" id="KW-0472">Membrane</keyword>
<sequence>MYFEDAKTRTLELVKMDRDRYGFILADAMIGVLFYCRILLSGLLVGYHHWNKKMVDAVYEVTNKTNTYLLIQVQEIKSIFNLARNILRIQSKVIIDDRATELRNKVKCWVDSTTNLQEQLKEALLGMETDPCQEKLHIGTVADVDGSSGVSVPISSLSSRKNDMEGYATIYSPCFRFLCGDEIPKPHVHSWTKYRYWYPGDLVKETTMPYFMTEMALKNKRKETLLYLCDAYEGRYRFIPDLYTKEILEALRSVFIDLMRFKSYWDEDFFRLITVYIEDARACFMIENETSVENLSEILQLANISLDDRSHMHELQTKMNSWIHKVRKLYVRDEET</sequence>
<feature type="transmembrane region" description="Helical" evidence="1">
    <location>
        <begin position="21"/>
        <end position="47"/>
    </location>
</feature>
<accession>A0A2G5EGD2</accession>
<protein>
    <submittedName>
        <fullName evidence="2">Uncharacterized protein</fullName>
    </submittedName>
</protein>
<proteinExistence type="predicted"/>
<name>A0A2G5EGD2_AQUCA</name>
<reference evidence="2 3" key="1">
    <citation type="submission" date="2017-09" db="EMBL/GenBank/DDBJ databases">
        <title>WGS assembly of Aquilegia coerulea Goldsmith.</title>
        <authorList>
            <person name="Hodges S."/>
            <person name="Kramer E."/>
            <person name="Nordborg M."/>
            <person name="Tomkins J."/>
            <person name="Borevitz J."/>
            <person name="Derieg N."/>
            <person name="Yan J."/>
            <person name="Mihaltcheva S."/>
            <person name="Hayes R.D."/>
            <person name="Rokhsar D."/>
        </authorList>
    </citation>
    <scope>NUCLEOTIDE SEQUENCE [LARGE SCALE GENOMIC DNA]</scope>
    <source>
        <strain evidence="3">cv. Goldsmith</strain>
    </source>
</reference>
<keyword evidence="3" id="KW-1185">Reference proteome</keyword>
<evidence type="ECO:0000313" key="2">
    <source>
        <dbReference type="EMBL" id="PIA54816.1"/>
    </source>
</evidence>
<organism evidence="2 3">
    <name type="scientific">Aquilegia coerulea</name>
    <name type="common">Rocky mountain columbine</name>
    <dbReference type="NCBI Taxonomy" id="218851"/>
    <lineage>
        <taxon>Eukaryota</taxon>
        <taxon>Viridiplantae</taxon>
        <taxon>Streptophyta</taxon>
        <taxon>Embryophyta</taxon>
        <taxon>Tracheophyta</taxon>
        <taxon>Spermatophyta</taxon>
        <taxon>Magnoliopsida</taxon>
        <taxon>Ranunculales</taxon>
        <taxon>Ranunculaceae</taxon>
        <taxon>Thalictroideae</taxon>
        <taxon>Aquilegia</taxon>
    </lineage>
</organism>
<keyword evidence="1" id="KW-1133">Transmembrane helix</keyword>
<dbReference type="InParanoid" id="A0A2G5EGD2"/>
<dbReference type="EMBL" id="KZ305026">
    <property type="protein sequence ID" value="PIA54816.1"/>
    <property type="molecule type" value="Genomic_DNA"/>
</dbReference>
<dbReference type="AlphaFoldDB" id="A0A2G5EGD2"/>